<keyword evidence="2" id="KW-0001">2Fe-2S</keyword>
<keyword evidence="7" id="KW-0520">NAD</keyword>
<dbReference type="InterPro" id="IPR042128">
    <property type="entry name" value="NuoE_dom"/>
</dbReference>
<feature type="compositionally biased region" description="Acidic residues" evidence="10">
    <location>
        <begin position="269"/>
        <end position="279"/>
    </location>
</feature>
<dbReference type="GO" id="GO:0022890">
    <property type="term" value="F:inorganic cation transmembrane transporter activity"/>
    <property type="evidence" value="ECO:0007669"/>
    <property type="project" value="UniProtKB-ARBA"/>
</dbReference>
<dbReference type="Gene3D" id="1.10.10.1590">
    <property type="entry name" value="NADH-quinone oxidoreductase subunit E"/>
    <property type="match status" value="1"/>
</dbReference>
<comment type="cofactor">
    <cofactor evidence="8">
        <name>[2Fe-2S] cluster</name>
        <dbReference type="ChEBI" id="CHEBI:190135"/>
    </cofactor>
</comment>
<feature type="compositionally biased region" description="Basic and acidic residues" evidence="10">
    <location>
        <begin position="357"/>
        <end position="374"/>
    </location>
</feature>
<name>A0A9X1P492_9HYPH</name>
<dbReference type="GO" id="GO:0098662">
    <property type="term" value="P:inorganic cation transmembrane transport"/>
    <property type="evidence" value="ECO:0007669"/>
    <property type="project" value="UniProtKB-ARBA"/>
</dbReference>
<dbReference type="AlphaFoldDB" id="A0A9X1P492"/>
<dbReference type="Gene3D" id="1.10.150.20">
    <property type="entry name" value="5' to 3' exonuclease, C-terminal subdomain"/>
    <property type="match status" value="1"/>
</dbReference>
<evidence type="ECO:0000313" key="11">
    <source>
        <dbReference type="EMBL" id="MCE7030091.1"/>
    </source>
</evidence>
<protein>
    <submittedName>
        <fullName evidence="11">NADH-quinone oxidoreductase subunit NuoE</fullName>
        <ecNumber evidence="11">1.6.5.11</ecNumber>
    </submittedName>
</protein>
<evidence type="ECO:0000256" key="5">
    <source>
        <dbReference type="ARBA" id="ARBA00023004"/>
    </source>
</evidence>
<dbReference type="InterPro" id="IPR036249">
    <property type="entry name" value="Thioredoxin-like_sf"/>
</dbReference>
<keyword evidence="5" id="KW-0408">Iron</keyword>
<dbReference type="NCBIfam" id="NF005724">
    <property type="entry name" value="PRK07539.1-4"/>
    <property type="match status" value="1"/>
</dbReference>
<dbReference type="GO" id="GO:0031967">
    <property type="term" value="C:organelle envelope"/>
    <property type="evidence" value="ECO:0007669"/>
    <property type="project" value="UniProtKB-ARBA"/>
</dbReference>
<dbReference type="GO" id="GO:1902494">
    <property type="term" value="C:catalytic complex"/>
    <property type="evidence" value="ECO:0007669"/>
    <property type="project" value="UniProtKB-ARBA"/>
</dbReference>
<comment type="caution">
    <text evidence="11">The sequence shown here is derived from an EMBL/GenBank/DDBJ whole genome shotgun (WGS) entry which is preliminary data.</text>
</comment>
<dbReference type="NCBIfam" id="TIGR01958">
    <property type="entry name" value="nuoE_fam"/>
    <property type="match status" value="1"/>
</dbReference>
<dbReference type="FunFam" id="3.40.30.10:FF:000022">
    <property type="entry name" value="NADH dehydrogenase flavoprotein 2, mitochondrial"/>
    <property type="match status" value="1"/>
</dbReference>
<evidence type="ECO:0000256" key="7">
    <source>
        <dbReference type="ARBA" id="ARBA00023027"/>
    </source>
</evidence>
<feature type="compositionally biased region" description="Basic and acidic residues" evidence="10">
    <location>
        <begin position="381"/>
        <end position="412"/>
    </location>
</feature>
<dbReference type="FunFam" id="1.10.10.1590:FF:000001">
    <property type="entry name" value="NADH-quinone oxidoreductase subunit E"/>
    <property type="match status" value="1"/>
</dbReference>
<dbReference type="RefSeq" id="WP_233721166.1">
    <property type="nucleotide sequence ID" value="NZ_JAJUWU010000020.1"/>
</dbReference>
<sequence length="489" mass="53022">MSVRRLAEEAVQPAGFAFSEENAAWAEATIRKYPEGRQQSAVIPLLMRAQDQDGWVTKAAIEHVAEMLDMPLIRVLEVATFYTQFQLNPVGTKAHVQVCGTTPCMLRGAEDLKSVCRKKIHSEQFHRNEAGTLSWEEVECLGACVNAPMVMIFEDTYEDLTPERLEEIIDLFEAGRRDEVNPGPQNGRHLSAPLGGLTSLTGDYDDLAAEQKREGAHGPANGSAPQGEGAGRSVSTPPSEAGRPDTESEQTDPTLPTPGAATDAKVDESVEDRESDELAAEGHKPGAGQEGGTRQGSTDAEEGNVPDEVDTKTSGNFRRAEAAAEDAVIPSGKHLDDAGGGQPSRLGEGETPTEVLTGRREGDLTEGERTETSDVRTGPGHADHFESEAEEATPERRPGDKPADLLDAPRGEKDDLKQIRGIGPVIEGKLNDLGVYHFWQIAEWRETELIWIDDYLNFRGRAVREQWIEQARGMRSGSAARPGEGEGEA</sequence>
<feature type="compositionally biased region" description="Acidic residues" evidence="10">
    <location>
        <begin position="299"/>
        <end position="308"/>
    </location>
</feature>
<dbReference type="InterPro" id="IPR002023">
    <property type="entry name" value="NuoE-like"/>
</dbReference>
<proteinExistence type="inferred from homology"/>
<evidence type="ECO:0000256" key="2">
    <source>
        <dbReference type="ARBA" id="ARBA00022714"/>
    </source>
</evidence>
<evidence type="ECO:0000256" key="3">
    <source>
        <dbReference type="ARBA" id="ARBA00022723"/>
    </source>
</evidence>
<dbReference type="PANTHER" id="PTHR10371:SF3">
    <property type="entry name" value="NADH DEHYDROGENASE [UBIQUINONE] FLAVOPROTEIN 2, MITOCHONDRIAL"/>
    <property type="match status" value="1"/>
</dbReference>
<evidence type="ECO:0000256" key="1">
    <source>
        <dbReference type="ARBA" id="ARBA00010643"/>
    </source>
</evidence>
<evidence type="ECO:0000256" key="8">
    <source>
        <dbReference type="ARBA" id="ARBA00034078"/>
    </source>
</evidence>
<dbReference type="InterPro" id="IPR041921">
    <property type="entry name" value="NuoE_N"/>
</dbReference>
<dbReference type="GO" id="GO:0022804">
    <property type="term" value="F:active transmembrane transporter activity"/>
    <property type="evidence" value="ECO:0007669"/>
    <property type="project" value="UniProtKB-ARBA"/>
</dbReference>
<dbReference type="GO" id="GO:0008324">
    <property type="term" value="F:monoatomic cation transmembrane transporter activity"/>
    <property type="evidence" value="ECO:0007669"/>
    <property type="project" value="UniProtKB-ARBA"/>
</dbReference>
<dbReference type="PANTHER" id="PTHR10371">
    <property type="entry name" value="NADH DEHYDROGENASE UBIQUINONE FLAVOPROTEIN 2, MITOCHONDRIAL"/>
    <property type="match status" value="1"/>
</dbReference>
<dbReference type="SUPFAM" id="SSF52833">
    <property type="entry name" value="Thioredoxin-like"/>
    <property type="match status" value="1"/>
</dbReference>
<keyword evidence="6" id="KW-0411">Iron-sulfur</keyword>
<comment type="similarity">
    <text evidence="1">Belongs to the complex I 24 kDa subunit family.</text>
</comment>
<dbReference type="Pfam" id="PF01257">
    <property type="entry name" value="2Fe-2S_thioredx"/>
    <property type="match status" value="1"/>
</dbReference>
<dbReference type="GO" id="GO:0098796">
    <property type="term" value="C:membrane protein complex"/>
    <property type="evidence" value="ECO:0007669"/>
    <property type="project" value="UniProtKB-ARBA"/>
</dbReference>
<evidence type="ECO:0000256" key="6">
    <source>
        <dbReference type="ARBA" id="ARBA00023014"/>
    </source>
</evidence>
<dbReference type="GO" id="GO:0046872">
    <property type="term" value="F:metal ion binding"/>
    <property type="evidence" value="ECO:0007669"/>
    <property type="project" value="UniProtKB-KW"/>
</dbReference>
<dbReference type="Gene3D" id="3.40.30.10">
    <property type="entry name" value="Glutaredoxin"/>
    <property type="match status" value="1"/>
</dbReference>
<dbReference type="EMBL" id="JAJUWU010000020">
    <property type="protein sequence ID" value="MCE7030091.1"/>
    <property type="molecule type" value="Genomic_DNA"/>
</dbReference>
<reference evidence="11" key="1">
    <citation type="submission" date="2022-01" db="EMBL/GenBank/DDBJ databases">
        <title>Jiella avicenniae sp. nov., a novel endophytic bacterium isolated from bark of Avicennia marina.</title>
        <authorList>
            <person name="Tuo L."/>
        </authorList>
    </citation>
    <scope>NUCLEOTIDE SEQUENCE</scope>
    <source>
        <strain evidence="11">CBK1P-4</strain>
    </source>
</reference>
<keyword evidence="12" id="KW-1185">Reference proteome</keyword>
<evidence type="ECO:0000256" key="9">
    <source>
        <dbReference type="ARBA" id="ARBA00047712"/>
    </source>
</evidence>
<evidence type="ECO:0000256" key="10">
    <source>
        <dbReference type="SAM" id="MobiDB-lite"/>
    </source>
</evidence>
<comment type="catalytic activity">
    <reaction evidence="9">
        <text>a quinone + NADH + 5 H(+)(in) = a quinol + NAD(+) + 4 H(+)(out)</text>
        <dbReference type="Rhea" id="RHEA:57888"/>
        <dbReference type="ChEBI" id="CHEBI:15378"/>
        <dbReference type="ChEBI" id="CHEBI:24646"/>
        <dbReference type="ChEBI" id="CHEBI:57540"/>
        <dbReference type="ChEBI" id="CHEBI:57945"/>
        <dbReference type="ChEBI" id="CHEBI:132124"/>
    </reaction>
</comment>
<dbReference type="GO" id="GO:0003954">
    <property type="term" value="F:NADH dehydrogenase activity"/>
    <property type="evidence" value="ECO:0007669"/>
    <property type="project" value="TreeGrafter"/>
</dbReference>
<evidence type="ECO:0000256" key="4">
    <source>
        <dbReference type="ARBA" id="ARBA00022967"/>
    </source>
</evidence>
<evidence type="ECO:0000313" key="12">
    <source>
        <dbReference type="Proteomes" id="UP001139035"/>
    </source>
</evidence>
<keyword evidence="4" id="KW-1278">Translocase</keyword>
<accession>A0A9X1P492</accession>
<keyword evidence="3" id="KW-0479">Metal-binding</keyword>
<gene>
    <name evidence="11" type="primary">nuoE</name>
    <name evidence="11" type="ORF">LZD57_19045</name>
</gene>
<dbReference type="GO" id="GO:0051537">
    <property type="term" value="F:2 iron, 2 sulfur cluster binding"/>
    <property type="evidence" value="ECO:0007669"/>
    <property type="project" value="UniProtKB-KW"/>
</dbReference>
<feature type="region of interest" description="Disordered" evidence="10">
    <location>
        <begin position="176"/>
        <end position="412"/>
    </location>
</feature>
<dbReference type="GO" id="GO:0031090">
    <property type="term" value="C:organelle membrane"/>
    <property type="evidence" value="ECO:0007669"/>
    <property type="project" value="UniProtKB-ARBA"/>
</dbReference>
<keyword evidence="11" id="KW-0560">Oxidoreductase</keyword>
<dbReference type="Proteomes" id="UP001139035">
    <property type="component" value="Unassembled WGS sequence"/>
</dbReference>
<organism evidence="11 12">
    <name type="scientific">Jiella avicenniae</name>
    <dbReference type="NCBI Taxonomy" id="2907202"/>
    <lineage>
        <taxon>Bacteria</taxon>
        <taxon>Pseudomonadati</taxon>
        <taxon>Pseudomonadota</taxon>
        <taxon>Alphaproteobacteria</taxon>
        <taxon>Hyphomicrobiales</taxon>
        <taxon>Aurantimonadaceae</taxon>
        <taxon>Jiella</taxon>
    </lineage>
</organism>
<dbReference type="EC" id="1.6.5.11" evidence="11"/>
<dbReference type="CDD" id="cd03064">
    <property type="entry name" value="TRX_Fd_NuoE"/>
    <property type="match status" value="1"/>
</dbReference>